<feature type="transmembrane region" description="Helical" evidence="5">
    <location>
        <begin position="76"/>
        <end position="99"/>
    </location>
</feature>
<evidence type="ECO:0000256" key="3">
    <source>
        <dbReference type="ARBA" id="ARBA00022989"/>
    </source>
</evidence>
<organism evidence="6 7">
    <name type="scientific">Marinobacterium nitratireducens</name>
    <dbReference type="NCBI Taxonomy" id="518897"/>
    <lineage>
        <taxon>Bacteria</taxon>
        <taxon>Pseudomonadati</taxon>
        <taxon>Pseudomonadota</taxon>
        <taxon>Gammaproteobacteria</taxon>
        <taxon>Oceanospirillales</taxon>
        <taxon>Oceanospirillaceae</taxon>
        <taxon>Marinobacterium</taxon>
    </lineage>
</organism>
<dbReference type="GO" id="GO:0005886">
    <property type="term" value="C:plasma membrane"/>
    <property type="evidence" value="ECO:0007669"/>
    <property type="project" value="UniProtKB-UniRule"/>
</dbReference>
<gene>
    <name evidence="6" type="ORF">GCM10011348_21620</name>
</gene>
<dbReference type="AlphaFoldDB" id="A0A918DTT3"/>
<evidence type="ECO:0000256" key="4">
    <source>
        <dbReference type="ARBA" id="ARBA00023136"/>
    </source>
</evidence>
<dbReference type="Pfam" id="PF07043">
    <property type="entry name" value="DUF1328"/>
    <property type="match status" value="1"/>
</dbReference>
<sequence>MKARPQTGPLPGRCACQRPDNERICLGIDIKGALQTARSVQSVKAVRNGGESSHNHARSLIQVLPHESHNGRERQMLYFAVLFFIVAVVAGLLGFTGVAAGAVEIIRILFVVFVVLFFVSLIKGLKHRR</sequence>
<dbReference type="NCBIfam" id="NF010226">
    <property type="entry name" value="PRK13682.1-1"/>
    <property type="match status" value="1"/>
</dbReference>
<name>A0A918DTT3_9GAMM</name>
<proteinExistence type="inferred from homology"/>
<dbReference type="NCBIfam" id="NF010229">
    <property type="entry name" value="PRK13682.1-4"/>
    <property type="match status" value="1"/>
</dbReference>
<dbReference type="HAMAP" id="MF_01361">
    <property type="entry name" value="UPF0391"/>
    <property type="match status" value="1"/>
</dbReference>
<feature type="transmembrane region" description="Helical" evidence="5">
    <location>
        <begin position="105"/>
        <end position="125"/>
    </location>
</feature>
<accession>A0A918DTT3</accession>
<comment type="caution">
    <text evidence="6">The sequence shown here is derived from an EMBL/GenBank/DDBJ whole genome shotgun (WGS) entry which is preliminary data.</text>
</comment>
<dbReference type="EMBL" id="BMLT01000005">
    <property type="protein sequence ID" value="GGO81794.1"/>
    <property type="molecule type" value="Genomic_DNA"/>
</dbReference>
<dbReference type="Proteomes" id="UP000599578">
    <property type="component" value="Unassembled WGS sequence"/>
</dbReference>
<keyword evidence="2 5" id="KW-0812">Transmembrane</keyword>
<keyword evidence="4 5" id="KW-0472">Membrane</keyword>
<protein>
    <recommendedName>
        <fullName evidence="5">UPF0391 membrane protein GCM10011348_21620</fullName>
    </recommendedName>
</protein>
<keyword evidence="3 5" id="KW-1133">Transmembrane helix</keyword>
<evidence type="ECO:0000256" key="5">
    <source>
        <dbReference type="HAMAP-Rule" id="MF_01361"/>
    </source>
</evidence>
<evidence type="ECO:0000256" key="1">
    <source>
        <dbReference type="ARBA" id="ARBA00022475"/>
    </source>
</evidence>
<comment type="caution">
    <text evidence="5">Lacks conserved residue(s) required for the propagation of feature annotation.</text>
</comment>
<evidence type="ECO:0000313" key="6">
    <source>
        <dbReference type="EMBL" id="GGO81794.1"/>
    </source>
</evidence>
<reference evidence="6 7" key="1">
    <citation type="journal article" date="2014" name="Int. J. Syst. Evol. Microbiol.">
        <title>Complete genome sequence of Corynebacterium casei LMG S-19264T (=DSM 44701T), isolated from a smear-ripened cheese.</title>
        <authorList>
            <consortium name="US DOE Joint Genome Institute (JGI-PGF)"/>
            <person name="Walter F."/>
            <person name="Albersmeier A."/>
            <person name="Kalinowski J."/>
            <person name="Ruckert C."/>
        </authorList>
    </citation>
    <scope>NUCLEOTIDE SEQUENCE [LARGE SCALE GENOMIC DNA]</scope>
    <source>
        <strain evidence="6 7">CGMCC 1.7286</strain>
    </source>
</reference>
<evidence type="ECO:0000313" key="7">
    <source>
        <dbReference type="Proteomes" id="UP000599578"/>
    </source>
</evidence>
<keyword evidence="7" id="KW-1185">Reference proteome</keyword>
<comment type="similarity">
    <text evidence="5">Belongs to the UPF0391 family.</text>
</comment>
<dbReference type="InterPro" id="IPR009760">
    <property type="entry name" value="DUF1328"/>
</dbReference>
<evidence type="ECO:0000256" key="2">
    <source>
        <dbReference type="ARBA" id="ARBA00022692"/>
    </source>
</evidence>
<keyword evidence="1 5" id="KW-1003">Cell membrane</keyword>